<feature type="transmembrane region" description="Helical" evidence="1">
    <location>
        <begin position="81"/>
        <end position="98"/>
    </location>
</feature>
<dbReference type="EMBL" id="SODV01000002">
    <property type="protein sequence ID" value="TDW97223.1"/>
    <property type="molecule type" value="Genomic_DNA"/>
</dbReference>
<reference evidence="2 3" key="1">
    <citation type="submission" date="2019-03" db="EMBL/GenBank/DDBJ databases">
        <title>Genomic Encyclopedia of Type Strains, Phase IV (KMG-IV): sequencing the most valuable type-strain genomes for metagenomic binning, comparative biology and taxonomic classification.</title>
        <authorList>
            <person name="Goeker M."/>
        </authorList>
    </citation>
    <scope>NUCLEOTIDE SEQUENCE [LARGE SCALE GENOMIC DNA]</scope>
    <source>
        <strain evidence="2 3">DSM 100059</strain>
    </source>
</reference>
<proteinExistence type="predicted"/>
<comment type="caution">
    <text evidence="2">The sequence shown here is derived from an EMBL/GenBank/DDBJ whole genome shotgun (WGS) entry which is preliminary data.</text>
</comment>
<feature type="transmembrane region" description="Helical" evidence="1">
    <location>
        <begin position="123"/>
        <end position="141"/>
    </location>
</feature>
<dbReference type="RefSeq" id="WP_133999073.1">
    <property type="nucleotide sequence ID" value="NZ_SODV01000002.1"/>
</dbReference>
<accession>A0A4R8DHL8</accession>
<evidence type="ECO:0000313" key="2">
    <source>
        <dbReference type="EMBL" id="TDW97223.1"/>
    </source>
</evidence>
<keyword evidence="1" id="KW-0472">Membrane</keyword>
<evidence type="ECO:0000256" key="1">
    <source>
        <dbReference type="SAM" id="Phobius"/>
    </source>
</evidence>
<dbReference type="AlphaFoldDB" id="A0A4R8DHL8"/>
<protein>
    <submittedName>
        <fullName evidence="2">Uncharacterized protein</fullName>
    </submittedName>
</protein>
<feature type="transmembrane region" description="Helical" evidence="1">
    <location>
        <begin position="197"/>
        <end position="218"/>
    </location>
</feature>
<organism evidence="2 3">
    <name type="scientific">Dinghuibacter silviterrae</name>
    <dbReference type="NCBI Taxonomy" id="1539049"/>
    <lineage>
        <taxon>Bacteria</taxon>
        <taxon>Pseudomonadati</taxon>
        <taxon>Bacteroidota</taxon>
        <taxon>Chitinophagia</taxon>
        <taxon>Chitinophagales</taxon>
        <taxon>Chitinophagaceae</taxon>
        <taxon>Dinghuibacter</taxon>
    </lineage>
</organism>
<sequence length="295" mass="32818">MNFGNYIKSIVSDTVEGYRKWALPTFTVAFLFSLLTIIAAGAFYLKTPLGQRPYGLLDVFFVFYSPRGGEAVYSCVDLSRTAWIVCVAFFAIGWYRLASSNEALPSGSARWGAFIRRINDKDFWIILGVGAGLGVMDYLLVTLRDALEGITNTRYSNSSLLNWLFLELRLYLPPLIMAAVLKNRLFPQSPRWRANRWLYALAGIWLLEVVSSRMIWTIEQTMSLLSLASVHTPETPGFATVVVEYLIPAPVIAFFFVGFASVMIRPGLPEGVEAPYALAGTRTAEDPQAESAPQA</sequence>
<keyword evidence="3" id="KW-1185">Reference proteome</keyword>
<keyword evidence="1" id="KW-1133">Transmembrane helix</keyword>
<feature type="transmembrane region" description="Helical" evidence="1">
    <location>
        <begin position="238"/>
        <end position="260"/>
    </location>
</feature>
<keyword evidence="1" id="KW-0812">Transmembrane</keyword>
<feature type="transmembrane region" description="Helical" evidence="1">
    <location>
        <begin position="161"/>
        <end position="181"/>
    </location>
</feature>
<gene>
    <name evidence="2" type="ORF">EDB95_5068</name>
</gene>
<dbReference type="Proteomes" id="UP000294498">
    <property type="component" value="Unassembled WGS sequence"/>
</dbReference>
<evidence type="ECO:0000313" key="3">
    <source>
        <dbReference type="Proteomes" id="UP000294498"/>
    </source>
</evidence>
<feature type="transmembrane region" description="Helical" evidence="1">
    <location>
        <begin position="21"/>
        <end position="45"/>
    </location>
</feature>
<name>A0A4R8DHL8_9BACT</name>